<proteinExistence type="predicted"/>
<evidence type="ECO:0000256" key="1">
    <source>
        <dbReference type="ARBA" id="ARBA00004651"/>
    </source>
</evidence>
<feature type="signal peptide" evidence="9">
    <location>
        <begin position="1"/>
        <end position="18"/>
    </location>
</feature>
<keyword evidence="9" id="KW-0732">Signal</keyword>
<name>A0A067QPC7_ZOONE</name>
<feature type="transmembrane region" description="Helical" evidence="8">
    <location>
        <begin position="367"/>
        <end position="393"/>
    </location>
</feature>
<evidence type="ECO:0000256" key="2">
    <source>
        <dbReference type="ARBA" id="ARBA00022475"/>
    </source>
</evidence>
<dbReference type="SUPFAM" id="SSF53850">
    <property type="entry name" value="Periplasmic binding protein-like II"/>
    <property type="match status" value="1"/>
</dbReference>
<dbReference type="GO" id="GO:0005886">
    <property type="term" value="C:plasma membrane"/>
    <property type="evidence" value="ECO:0007669"/>
    <property type="project" value="UniProtKB-SubCell"/>
</dbReference>
<dbReference type="InterPro" id="IPR052192">
    <property type="entry name" value="Insect_Ionotropic_Sensory_Rcpt"/>
</dbReference>
<evidence type="ECO:0000256" key="5">
    <source>
        <dbReference type="ARBA" id="ARBA00023136"/>
    </source>
</evidence>
<evidence type="ECO:0000256" key="9">
    <source>
        <dbReference type="SAM" id="SignalP"/>
    </source>
</evidence>
<keyword evidence="3 8" id="KW-0812">Transmembrane</keyword>
<keyword evidence="11" id="KW-1185">Reference proteome</keyword>
<dbReference type="EMBL" id="KK853171">
    <property type="protein sequence ID" value="KDR10330.1"/>
    <property type="molecule type" value="Genomic_DNA"/>
</dbReference>
<feature type="chain" id="PRO_5001644253" description="Ionotropic glutamate receptor C-terminal domain-containing protein" evidence="9">
    <location>
        <begin position="19"/>
        <end position="659"/>
    </location>
</feature>
<feature type="transmembrane region" description="Helical" evidence="8">
    <location>
        <begin position="433"/>
        <end position="458"/>
    </location>
</feature>
<comment type="subcellular location">
    <subcellularLocation>
        <location evidence="1">Cell membrane</location>
        <topology evidence="1">Multi-pass membrane protein</topology>
    </subcellularLocation>
</comment>
<dbReference type="PANTHER" id="PTHR42643">
    <property type="entry name" value="IONOTROPIC RECEPTOR 20A-RELATED"/>
    <property type="match status" value="1"/>
</dbReference>
<evidence type="ECO:0000256" key="7">
    <source>
        <dbReference type="ARBA" id="ARBA00023180"/>
    </source>
</evidence>
<keyword evidence="2" id="KW-1003">Cell membrane</keyword>
<gene>
    <name evidence="10" type="ORF">L798_15014</name>
</gene>
<dbReference type="AlphaFoldDB" id="A0A067QPC7"/>
<organism evidence="10 11">
    <name type="scientific">Zootermopsis nevadensis</name>
    <name type="common">Dampwood termite</name>
    <dbReference type="NCBI Taxonomy" id="136037"/>
    <lineage>
        <taxon>Eukaryota</taxon>
        <taxon>Metazoa</taxon>
        <taxon>Ecdysozoa</taxon>
        <taxon>Arthropoda</taxon>
        <taxon>Hexapoda</taxon>
        <taxon>Insecta</taxon>
        <taxon>Pterygota</taxon>
        <taxon>Neoptera</taxon>
        <taxon>Polyneoptera</taxon>
        <taxon>Dictyoptera</taxon>
        <taxon>Blattodea</taxon>
        <taxon>Blattoidea</taxon>
        <taxon>Termitoidae</taxon>
        <taxon>Termopsidae</taxon>
        <taxon>Zootermopsis</taxon>
    </lineage>
</organism>
<dbReference type="PANTHER" id="PTHR42643:SF30">
    <property type="entry name" value="IONOTROPIC RECEPTOR 40A-RELATED"/>
    <property type="match status" value="1"/>
</dbReference>
<evidence type="ECO:0000313" key="11">
    <source>
        <dbReference type="Proteomes" id="UP000027135"/>
    </source>
</evidence>
<dbReference type="OMA" id="MYFKRSS"/>
<evidence type="ECO:0000256" key="4">
    <source>
        <dbReference type="ARBA" id="ARBA00022989"/>
    </source>
</evidence>
<evidence type="ECO:0008006" key="12">
    <source>
        <dbReference type="Google" id="ProtNLM"/>
    </source>
</evidence>
<keyword evidence="4 8" id="KW-1133">Transmembrane helix</keyword>
<accession>A0A067QPC7</accession>
<evidence type="ECO:0000256" key="3">
    <source>
        <dbReference type="ARBA" id="ARBA00022692"/>
    </source>
</evidence>
<keyword evidence="6" id="KW-0675">Receptor</keyword>
<dbReference type="Proteomes" id="UP000027135">
    <property type="component" value="Unassembled WGS sequence"/>
</dbReference>
<dbReference type="Gene3D" id="1.10.287.70">
    <property type="match status" value="1"/>
</dbReference>
<keyword evidence="5 8" id="KW-0472">Membrane</keyword>
<feature type="transmembrane region" description="Helical" evidence="8">
    <location>
        <begin position="631"/>
        <end position="654"/>
    </location>
</feature>
<dbReference type="InParanoid" id="A0A067QPC7"/>
<dbReference type="FunCoup" id="A0A067QPC7">
    <property type="interactions" value="65"/>
</dbReference>
<evidence type="ECO:0000256" key="6">
    <source>
        <dbReference type="ARBA" id="ARBA00023170"/>
    </source>
</evidence>
<dbReference type="eggNOG" id="KOG1052">
    <property type="taxonomic scope" value="Eukaryota"/>
</dbReference>
<reference evidence="10 11" key="1">
    <citation type="journal article" date="2014" name="Nat. Commun.">
        <title>Molecular traces of alternative social organization in a termite genome.</title>
        <authorList>
            <person name="Terrapon N."/>
            <person name="Li C."/>
            <person name="Robertson H.M."/>
            <person name="Ji L."/>
            <person name="Meng X."/>
            <person name="Booth W."/>
            <person name="Chen Z."/>
            <person name="Childers C.P."/>
            <person name="Glastad K.M."/>
            <person name="Gokhale K."/>
            <person name="Gowin J."/>
            <person name="Gronenberg W."/>
            <person name="Hermansen R.A."/>
            <person name="Hu H."/>
            <person name="Hunt B.G."/>
            <person name="Huylmans A.K."/>
            <person name="Khalil S.M."/>
            <person name="Mitchell R.D."/>
            <person name="Munoz-Torres M.C."/>
            <person name="Mustard J.A."/>
            <person name="Pan H."/>
            <person name="Reese J.T."/>
            <person name="Scharf M.E."/>
            <person name="Sun F."/>
            <person name="Vogel H."/>
            <person name="Xiao J."/>
            <person name="Yang W."/>
            <person name="Yang Z."/>
            <person name="Yang Z."/>
            <person name="Zhou J."/>
            <person name="Zhu J."/>
            <person name="Brent C.S."/>
            <person name="Elsik C.G."/>
            <person name="Goodisman M.A."/>
            <person name="Liberles D.A."/>
            <person name="Roe R.M."/>
            <person name="Vargo E.L."/>
            <person name="Vilcinskas A."/>
            <person name="Wang J."/>
            <person name="Bornberg-Bauer E."/>
            <person name="Korb J."/>
            <person name="Zhang G."/>
            <person name="Liebig J."/>
        </authorList>
    </citation>
    <scope>NUCLEOTIDE SEQUENCE [LARGE SCALE GENOMIC DNA]</scope>
    <source>
        <tissue evidence="10">Whole organism</tissue>
    </source>
</reference>
<keyword evidence="7" id="KW-0325">Glycoprotein</keyword>
<protein>
    <recommendedName>
        <fullName evidence="12">Ionotropic glutamate receptor C-terminal domain-containing protein</fullName>
    </recommendedName>
</protein>
<sequence length="659" mass="76095">MKLFPILTVIANIHIVLASLLTSEERQLISCQMAVLNQHFIPGRRLLFSLPQTGHNATQQRAIVHTLKSSYDSHVLDFMLKTIHHESRWHLCVSTPDDESSSEPTSEVEGKIDYYLVVTTPEHTDDEISENALQQFGSFQRLRSWNQRADFFVMVTGKTQQPKLFALKLFDKLWKSENIMNIVLLVPTYDNATNKEEPMAFELYTWFPYRSGHCANVQEVTILDRWIITDNGYSFKDVLLFPQKIPLNLQACPLKVSVAGSEPYVFRHDIQDGNIQKYRGLEIEFLHIVSKFMNMTLVYLPTPAGSSVSQRTSILMSLSFGELDVVLGAFPMHLSILEFADATTPYLQTVFQWFVPCPTPVPRIETILGIFTVPVWLTLILVLILTTATVCFLGTRSYESALYNSMTRSFHDVWAIFMGVAVARLPRTSRLRIFLLIFLSYCFVINIIFQAFFVTFLVKPGFRRQISTFDDLMNSGLIYAFQEGTEIALNSTTYYDHTKLNLRRMKCLDHEKCLERLMISQDITMISIPLQAEYLAFKLIPIYKRWINVCFLNEDIHKMFFVMYLQLGSPLLDRFNTIILRTIDAGLVDRYWTMLKWEYHLKSSGNSTYDGNAGDNDLYFAFSLSHLKVTFFILFVGYILSFIIFVGELFYATLSKHRK</sequence>
<evidence type="ECO:0000256" key="8">
    <source>
        <dbReference type="SAM" id="Phobius"/>
    </source>
</evidence>
<evidence type="ECO:0000313" key="10">
    <source>
        <dbReference type="EMBL" id="KDR10330.1"/>
    </source>
</evidence>
<dbReference type="Gene3D" id="3.40.190.10">
    <property type="entry name" value="Periplasmic binding protein-like II"/>
    <property type="match status" value="1"/>
</dbReference>